<dbReference type="SUPFAM" id="SSF89095">
    <property type="entry name" value="GatB/YqeY motif"/>
    <property type="match status" value="1"/>
</dbReference>
<dbReference type="Pfam" id="PF09424">
    <property type="entry name" value="YqeY"/>
    <property type="match status" value="1"/>
</dbReference>
<dbReference type="AlphaFoldDB" id="A0A261U4G5"/>
<dbReference type="InterPro" id="IPR003789">
    <property type="entry name" value="Asn/Gln_tRNA_amidoTrase-B-like"/>
</dbReference>
<organism evidence="1 2">
    <name type="scientific">Bordetella genomosp. 4</name>
    <dbReference type="NCBI Taxonomy" id="463044"/>
    <lineage>
        <taxon>Bacteria</taxon>
        <taxon>Pseudomonadati</taxon>
        <taxon>Pseudomonadota</taxon>
        <taxon>Betaproteobacteria</taxon>
        <taxon>Burkholderiales</taxon>
        <taxon>Alcaligenaceae</taxon>
        <taxon>Bordetella</taxon>
    </lineage>
</organism>
<dbReference type="GO" id="GO:0016740">
    <property type="term" value="F:transferase activity"/>
    <property type="evidence" value="ECO:0007669"/>
    <property type="project" value="UniProtKB-KW"/>
</dbReference>
<gene>
    <name evidence="1" type="ORF">CAL20_13600</name>
</gene>
<comment type="caution">
    <text evidence="1">The sequence shown here is derived from an EMBL/GenBank/DDBJ whole genome shotgun (WGS) entry which is preliminary data.</text>
</comment>
<dbReference type="EMBL" id="NEVQ01000013">
    <property type="protein sequence ID" value="OZI56461.1"/>
    <property type="molecule type" value="Genomic_DNA"/>
</dbReference>
<dbReference type="PANTHER" id="PTHR28055:SF1">
    <property type="entry name" value="ALTERED INHERITANCE OF MITOCHONDRIA PROTEIN 41, MITOCHONDRIAL"/>
    <property type="match status" value="1"/>
</dbReference>
<keyword evidence="2" id="KW-1185">Reference proteome</keyword>
<dbReference type="Proteomes" id="UP000216885">
    <property type="component" value="Unassembled WGS sequence"/>
</dbReference>
<dbReference type="InterPro" id="IPR023168">
    <property type="entry name" value="GatB_Yqey_C_2"/>
</dbReference>
<accession>A0A261U4G5</accession>
<keyword evidence="1" id="KW-0808">Transferase</keyword>
<dbReference type="GO" id="GO:0016884">
    <property type="term" value="F:carbon-nitrogen ligase activity, with glutamine as amido-N-donor"/>
    <property type="evidence" value="ECO:0007669"/>
    <property type="project" value="InterPro"/>
</dbReference>
<protein>
    <submittedName>
        <fullName evidence="1">Glutamyl-tRNA amidotransferase</fullName>
    </submittedName>
</protein>
<dbReference type="PANTHER" id="PTHR28055">
    <property type="entry name" value="ALTERED INHERITANCE OF MITOCHONDRIA PROTEIN 41, MITOCHONDRIAL"/>
    <property type="match status" value="1"/>
</dbReference>
<proteinExistence type="predicted"/>
<sequence>MSTTTLKTRLTDAVKEAMRARDAQRLSTLRFLVAAVKQKEVDERRELSDADITAIIEKQVKQRRESIAAFEQAGRLETAAQETAELDVLREFLPQAASPEEIAAAVDAALAEVAAQGLSGGAAMGKVMAILKPALAGKADMSEVSQQVKQRLNG</sequence>
<dbReference type="Gene3D" id="1.10.1510.10">
    <property type="entry name" value="Uncharacterised protein YqeY/AIM41 PF09424, N-terminal domain"/>
    <property type="match status" value="1"/>
</dbReference>
<reference evidence="1 2" key="1">
    <citation type="submission" date="2017-05" db="EMBL/GenBank/DDBJ databases">
        <title>Complete and WGS of Bordetella genogroups.</title>
        <authorList>
            <person name="Spilker T."/>
            <person name="LiPuma J."/>
        </authorList>
    </citation>
    <scope>NUCLEOTIDE SEQUENCE [LARGE SCALE GENOMIC DNA]</scope>
    <source>
        <strain evidence="1 2">AU9919</strain>
    </source>
</reference>
<evidence type="ECO:0000313" key="1">
    <source>
        <dbReference type="EMBL" id="OZI56461.1"/>
    </source>
</evidence>
<dbReference type="Gene3D" id="1.10.10.410">
    <property type="match status" value="1"/>
</dbReference>
<evidence type="ECO:0000313" key="2">
    <source>
        <dbReference type="Proteomes" id="UP000216885"/>
    </source>
</evidence>
<dbReference type="InterPro" id="IPR019004">
    <property type="entry name" value="YqeY/Aim41"/>
</dbReference>
<name>A0A261U4G5_9BORD</name>
<dbReference type="RefSeq" id="WP_094838128.1">
    <property type="nucleotide sequence ID" value="NZ_NEVQ01000013.1"/>
</dbReference>
<dbReference type="InterPro" id="IPR042184">
    <property type="entry name" value="YqeY/Aim41_N"/>
</dbReference>